<dbReference type="Proteomes" id="UP000059680">
    <property type="component" value="Chromosome 2"/>
</dbReference>
<evidence type="ECO:0000313" key="3">
    <source>
        <dbReference type="Proteomes" id="UP000059680"/>
    </source>
</evidence>
<feature type="compositionally biased region" description="Basic residues" evidence="1">
    <location>
        <begin position="12"/>
        <end position="21"/>
    </location>
</feature>
<feature type="region of interest" description="Disordered" evidence="1">
    <location>
        <begin position="1"/>
        <end position="26"/>
    </location>
</feature>
<reference evidence="2 3" key="3">
    <citation type="journal article" date="2013" name="Rice">
        <title>Improvement of the Oryza sativa Nipponbare reference genome using next generation sequence and optical map data.</title>
        <authorList>
            <person name="Kawahara Y."/>
            <person name="de la Bastide M."/>
            <person name="Hamilton J.P."/>
            <person name="Kanamori H."/>
            <person name="McCombie W.R."/>
            <person name="Ouyang S."/>
            <person name="Schwartz D.C."/>
            <person name="Tanaka T."/>
            <person name="Wu J."/>
            <person name="Zhou S."/>
            <person name="Childs K.L."/>
            <person name="Davidson R.M."/>
            <person name="Lin H."/>
            <person name="Quesada-Ocampo L."/>
            <person name="Vaillancourt B."/>
            <person name="Sakai H."/>
            <person name="Lee S.S."/>
            <person name="Kim J."/>
            <person name="Numa H."/>
            <person name="Itoh T."/>
            <person name="Buell C.R."/>
            <person name="Matsumoto T."/>
        </authorList>
    </citation>
    <scope>NUCLEOTIDE SEQUENCE [LARGE SCALE GENOMIC DNA]</scope>
    <source>
        <strain evidence="3">cv. Nipponbare</strain>
    </source>
</reference>
<feature type="region of interest" description="Disordered" evidence="1">
    <location>
        <begin position="49"/>
        <end position="94"/>
    </location>
</feature>
<name>A0A0P0VKR7_ORYSJ</name>
<evidence type="ECO:0000256" key="1">
    <source>
        <dbReference type="SAM" id="MobiDB-lite"/>
    </source>
</evidence>
<gene>
    <name evidence="2" type="ordered locus">Os02g0576100</name>
    <name evidence="2" type="ORF">OSNPB_020576100</name>
</gene>
<protein>
    <submittedName>
        <fullName evidence="2">Os02g0576100 protein</fullName>
    </submittedName>
</protein>
<sequence length="94" mass="10310">MDRTARTISMNKGKRPPHRPPSRVTREADTAAAVLRSPSYLCRLAAARAAAGKATQPQGRRRRGFVSPSRRRWGHRRGLGREDGGAGLPGRLAR</sequence>
<feature type="compositionally biased region" description="Polar residues" evidence="1">
    <location>
        <begin position="1"/>
        <end position="10"/>
    </location>
</feature>
<feature type="compositionally biased region" description="Basic residues" evidence="1">
    <location>
        <begin position="59"/>
        <end position="78"/>
    </location>
</feature>
<organism evidence="2 3">
    <name type="scientific">Oryza sativa subsp. japonica</name>
    <name type="common">Rice</name>
    <dbReference type="NCBI Taxonomy" id="39947"/>
    <lineage>
        <taxon>Eukaryota</taxon>
        <taxon>Viridiplantae</taxon>
        <taxon>Streptophyta</taxon>
        <taxon>Embryophyta</taxon>
        <taxon>Tracheophyta</taxon>
        <taxon>Spermatophyta</taxon>
        <taxon>Magnoliopsida</taxon>
        <taxon>Liliopsida</taxon>
        <taxon>Poales</taxon>
        <taxon>Poaceae</taxon>
        <taxon>BOP clade</taxon>
        <taxon>Oryzoideae</taxon>
        <taxon>Oryzeae</taxon>
        <taxon>Oryzinae</taxon>
        <taxon>Oryza</taxon>
        <taxon>Oryza sativa</taxon>
    </lineage>
</organism>
<proteinExistence type="predicted"/>
<dbReference type="STRING" id="39947.A0A0P0VKR7"/>
<dbReference type="InParanoid" id="A0A0P0VKR7"/>
<evidence type="ECO:0000313" key="2">
    <source>
        <dbReference type="EMBL" id="BAS79382.1"/>
    </source>
</evidence>
<reference evidence="3" key="1">
    <citation type="journal article" date="2005" name="Nature">
        <title>The map-based sequence of the rice genome.</title>
        <authorList>
            <consortium name="International rice genome sequencing project (IRGSP)"/>
            <person name="Matsumoto T."/>
            <person name="Wu J."/>
            <person name="Kanamori H."/>
            <person name="Katayose Y."/>
            <person name="Fujisawa M."/>
            <person name="Namiki N."/>
            <person name="Mizuno H."/>
            <person name="Yamamoto K."/>
            <person name="Antonio B.A."/>
            <person name="Baba T."/>
            <person name="Sakata K."/>
            <person name="Nagamura Y."/>
            <person name="Aoki H."/>
            <person name="Arikawa K."/>
            <person name="Arita K."/>
            <person name="Bito T."/>
            <person name="Chiden Y."/>
            <person name="Fujitsuka N."/>
            <person name="Fukunaka R."/>
            <person name="Hamada M."/>
            <person name="Harada C."/>
            <person name="Hayashi A."/>
            <person name="Hijishita S."/>
            <person name="Honda M."/>
            <person name="Hosokawa S."/>
            <person name="Ichikawa Y."/>
            <person name="Idonuma A."/>
            <person name="Iijima M."/>
            <person name="Ikeda M."/>
            <person name="Ikeno M."/>
            <person name="Ito K."/>
            <person name="Ito S."/>
            <person name="Ito T."/>
            <person name="Ito Y."/>
            <person name="Ito Y."/>
            <person name="Iwabuchi A."/>
            <person name="Kamiya K."/>
            <person name="Karasawa W."/>
            <person name="Kurita K."/>
            <person name="Katagiri S."/>
            <person name="Kikuta A."/>
            <person name="Kobayashi H."/>
            <person name="Kobayashi N."/>
            <person name="Machita K."/>
            <person name="Maehara T."/>
            <person name="Masukawa M."/>
            <person name="Mizubayashi T."/>
            <person name="Mukai Y."/>
            <person name="Nagasaki H."/>
            <person name="Nagata Y."/>
            <person name="Naito S."/>
            <person name="Nakashima M."/>
            <person name="Nakama Y."/>
            <person name="Nakamichi Y."/>
            <person name="Nakamura M."/>
            <person name="Meguro A."/>
            <person name="Negishi M."/>
            <person name="Ohta I."/>
            <person name="Ohta T."/>
            <person name="Okamoto M."/>
            <person name="Ono N."/>
            <person name="Saji S."/>
            <person name="Sakaguchi M."/>
            <person name="Sakai K."/>
            <person name="Shibata M."/>
            <person name="Shimokawa T."/>
            <person name="Song J."/>
            <person name="Takazaki Y."/>
            <person name="Terasawa K."/>
            <person name="Tsugane M."/>
            <person name="Tsuji K."/>
            <person name="Ueda S."/>
            <person name="Waki K."/>
            <person name="Yamagata H."/>
            <person name="Yamamoto M."/>
            <person name="Yamamoto S."/>
            <person name="Yamane H."/>
            <person name="Yoshiki S."/>
            <person name="Yoshihara R."/>
            <person name="Yukawa K."/>
            <person name="Zhong H."/>
            <person name="Yano M."/>
            <person name="Yuan Q."/>
            <person name="Ouyang S."/>
            <person name="Liu J."/>
            <person name="Jones K.M."/>
            <person name="Gansberger K."/>
            <person name="Moffat K."/>
            <person name="Hill J."/>
            <person name="Bera J."/>
            <person name="Fadrosh D."/>
            <person name="Jin S."/>
            <person name="Johri S."/>
            <person name="Kim M."/>
            <person name="Overton L."/>
            <person name="Reardon M."/>
            <person name="Tsitrin T."/>
            <person name="Vuong H."/>
            <person name="Weaver B."/>
            <person name="Ciecko A."/>
            <person name="Tallon L."/>
            <person name="Jackson J."/>
            <person name="Pai G."/>
            <person name="Aken S.V."/>
            <person name="Utterback T."/>
            <person name="Reidmuller S."/>
            <person name="Feldblyum T."/>
            <person name="Hsiao J."/>
            <person name="Zismann V."/>
            <person name="Iobst S."/>
            <person name="de Vazeille A.R."/>
            <person name="Buell C.R."/>
            <person name="Ying K."/>
            <person name="Li Y."/>
            <person name="Lu T."/>
            <person name="Huang Y."/>
            <person name="Zhao Q."/>
            <person name="Feng Q."/>
            <person name="Zhang L."/>
            <person name="Zhu J."/>
            <person name="Weng Q."/>
            <person name="Mu J."/>
            <person name="Lu Y."/>
            <person name="Fan D."/>
            <person name="Liu Y."/>
            <person name="Guan J."/>
            <person name="Zhang Y."/>
            <person name="Yu S."/>
            <person name="Liu X."/>
            <person name="Zhang Y."/>
            <person name="Hong G."/>
            <person name="Han B."/>
            <person name="Choisne N."/>
            <person name="Demange N."/>
            <person name="Orjeda G."/>
            <person name="Samain S."/>
            <person name="Cattolico L."/>
            <person name="Pelletier E."/>
            <person name="Couloux A."/>
            <person name="Segurens B."/>
            <person name="Wincker P."/>
            <person name="D'Hont A."/>
            <person name="Scarpelli C."/>
            <person name="Weissenbach J."/>
            <person name="Salanoubat M."/>
            <person name="Quetier F."/>
            <person name="Yu Y."/>
            <person name="Kim H.R."/>
            <person name="Rambo T."/>
            <person name="Currie J."/>
            <person name="Collura K."/>
            <person name="Luo M."/>
            <person name="Yang T."/>
            <person name="Ammiraju J.S.S."/>
            <person name="Engler F."/>
            <person name="Soderlund C."/>
            <person name="Wing R.A."/>
            <person name="Palmer L.E."/>
            <person name="de la Bastide M."/>
            <person name="Spiegel L."/>
            <person name="Nascimento L."/>
            <person name="Zutavern T."/>
            <person name="O'Shaughnessy A."/>
            <person name="Dike S."/>
            <person name="Dedhia N."/>
            <person name="Preston R."/>
            <person name="Balija V."/>
            <person name="McCombie W.R."/>
            <person name="Chow T."/>
            <person name="Chen H."/>
            <person name="Chung M."/>
            <person name="Chen C."/>
            <person name="Shaw J."/>
            <person name="Wu H."/>
            <person name="Hsiao K."/>
            <person name="Chao Y."/>
            <person name="Chu M."/>
            <person name="Cheng C."/>
            <person name="Hour A."/>
            <person name="Lee P."/>
            <person name="Lin S."/>
            <person name="Lin Y."/>
            <person name="Liou J."/>
            <person name="Liu S."/>
            <person name="Hsing Y."/>
            <person name="Raghuvanshi S."/>
            <person name="Mohanty A."/>
            <person name="Bharti A.K."/>
            <person name="Gaur A."/>
            <person name="Gupta V."/>
            <person name="Kumar D."/>
            <person name="Ravi V."/>
            <person name="Vij S."/>
            <person name="Kapur A."/>
            <person name="Khurana P."/>
            <person name="Khurana P."/>
            <person name="Khurana J.P."/>
            <person name="Tyagi A.K."/>
            <person name="Gaikwad K."/>
            <person name="Singh A."/>
            <person name="Dalal V."/>
            <person name="Srivastava S."/>
            <person name="Dixit A."/>
            <person name="Pal A.K."/>
            <person name="Ghazi I.A."/>
            <person name="Yadav M."/>
            <person name="Pandit A."/>
            <person name="Bhargava A."/>
            <person name="Sureshbabu K."/>
            <person name="Batra K."/>
            <person name="Sharma T.R."/>
            <person name="Mohapatra T."/>
            <person name="Singh N.K."/>
            <person name="Messing J."/>
            <person name="Nelson A.B."/>
            <person name="Fuks G."/>
            <person name="Kavchok S."/>
            <person name="Keizer G."/>
            <person name="Linton E."/>
            <person name="Llaca V."/>
            <person name="Song R."/>
            <person name="Tanyolac B."/>
            <person name="Young S."/>
            <person name="Ho-Il K."/>
            <person name="Hahn J.H."/>
            <person name="Sangsakoo G."/>
            <person name="Vanavichit A."/>
            <person name="de Mattos Luiz.A.T."/>
            <person name="Zimmer P.D."/>
            <person name="Malone G."/>
            <person name="Dellagostin O."/>
            <person name="de Oliveira A.C."/>
            <person name="Bevan M."/>
            <person name="Bancroft I."/>
            <person name="Minx P."/>
            <person name="Cordum H."/>
            <person name="Wilson R."/>
            <person name="Cheng Z."/>
            <person name="Jin W."/>
            <person name="Jiang J."/>
            <person name="Leong S.A."/>
            <person name="Iwama H."/>
            <person name="Gojobori T."/>
            <person name="Itoh T."/>
            <person name="Niimura Y."/>
            <person name="Fujii Y."/>
            <person name="Habara T."/>
            <person name="Sakai H."/>
            <person name="Sato Y."/>
            <person name="Wilson G."/>
            <person name="Kumar K."/>
            <person name="McCouch S."/>
            <person name="Juretic N."/>
            <person name="Hoen D."/>
            <person name="Wright S."/>
            <person name="Bruskiewich R."/>
            <person name="Bureau T."/>
            <person name="Miyao A."/>
            <person name="Hirochika H."/>
            <person name="Nishikawa T."/>
            <person name="Kadowaki K."/>
            <person name="Sugiura M."/>
            <person name="Burr B."/>
            <person name="Sasaki T."/>
        </authorList>
    </citation>
    <scope>NUCLEOTIDE SEQUENCE [LARGE SCALE GENOMIC DNA]</scope>
    <source>
        <strain evidence="3">cv. Nipponbare</strain>
    </source>
</reference>
<dbReference type="AlphaFoldDB" id="A0A0P0VKR7"/>
<dbReference type="EMBL" id="AP014958">
    <property type="protein sequence ID" value="BAS79382.1"/>
    <property type="molecule type" value="Genomic_DNA"/>
</dbReference>
<keyword evidence="3" id="KW-1185">Reference proteome</keyword>
<dbReference type="PaxDb" id="39947-A0A0P0VKR7"/>
<accession>A0A0P0VKR7</accession>
<reference evidence="2 3" key="2">
    <citation type="journal article" date="2013" name="Plant Cell Physiol.">
        <title>Rice Annotation Project Database (RAP-DB): an integrative and interactive database for rice genomics.</title>
        <authorList>
            <person name="Sakai H."/>
            <person name="Lee S.S."/>
            <person name="Tanaka T."/>
            <person name="Numa H."/>
            <person name="Kim J."/>
            <person name="Kawahara Y."/>
            <person name="Wakimoto H."/>
            <person name="Yang C.C."/>
            <person name="Iwamoto M."/>
            <person name="Abe T."/>
            <person name="Yamada Y."/>
            <person name="Muto A."/>
            <person name="Inokuchi H."/>
            <person name="Ikemura T."/>
            <person name="Matsumoto T."/>
            <person name="Sasaki T."/>
            <person name="Itoh T."/>
        </authorList>
    </citation>
    <scope>NUCLEOTIDE SEQUENCE [LARGE SCALE GENOMIC DNA]</scope>
    <source>
        <strain evidence="3">cv. Nipponbare</strain>
    </source>
</reference>